<sequence length="101" mass="10490">MWGLPKDGDEGGGANVEWWQLGLAAEGKSQAKNSPSWAFWAFFEDFLSETNAVGDLDWAGGVGIVARSGGAIGVGDRGAAIGGEGSCLDTSHIVFFIVVSR</sequence>
<organism evidence="1 2">
    <name type="scientific">Nepenthes gracilis</name>
    <name type="common">Slender pitcher plant</name>
    <dbReference type="NCBI Taxonomy" id="150966"/>
    <lineage>
        <taxon>Eukaryota</taxon>
        <taxon>Viridiplantae</taxon>
        <taxon>Streptophyta</taxon>
        <taxon>Embryophyta</taxon>
        <taxon>Tracheophyta</taxon>
        <taxon>Spermatophyta</taxon>
        <taxon>Magnoliopsida</taxon>
        <taxon>eudicotyledons</taxon>
        <taxon>Gunneridae</taxon>
        <taxon>Pentapetalae</taxon>
        <taxon>Caryophyllales</taxon>
        <taxon>Nepenthaceae</taxon>
        <taxon>Nepenthes</taxon>
    </lineage>
</organism>
<reference evidence="1" key="1">
    <citation type="submission" date="2023-05" db="EMBL/GenBank/DDBJ databases">
        <title>Nepenthes gracilis genome sequencing.</title>
        <authorList>
            <person name="Fukushima K."/>
        </authorList>
    </citation>
    <scope>NUCLEOTIDE SEQUENCE</scope>
    <source>
        <strain evidence="1">SING2019-196</strain>
    </source>
</reference>
<protein>
    <submittedName>
        <fullName evidence="1">Uncharacterized protein</fullName>
    </submittedName>
</protein>
<name>A0AAD3SVK4_NEPGR</name>
<accession>A0AAD3SVK4</accession>
<evidence type="ECO:0000313" key="1">
    <source>
        <dbReference type="EMBL" id="GMH17905.1"/>
    </source>
</evidence>
<dbReference type="AlphaFoldDB" id="A0AAD3SVK4"/>
<comment type="caution">
    <text evidence="1">The sequence shown here is derived from an EMBL/GenBank/DDBJ whole genome shotgun (WGS) entry which is preliminary data.</text>
</comment>
<dbReference type="Proteomes" id="UP001279734">
    <property type="component" value="Unassembled WGS sequence"/>
</dbReference>
<proteinExistence type="predicted"/>
<dbReference type="EMBL" id="BSYO01000018">
    <property type="protein sequence ID" value="GMH17905.1"/>
    <property type="molecule type" value="Genomic_DNA"/>
</dbReference>
<evidence type="ECO:0000313" key="2">
    <source>
        <dbReference type="Proteomes" id="UP001279734"/>
    </source>
</evidence>
<gene>
    <name evidence="1" type="ORF">Nepgr_019746</name>
</gene>
<keyword evidence="2" id="KW-1185">Reference proteome</keyword>